<dbReference type="AlphaFoldDB" id="A0A0T6LKW1"/>
<organism evidence="9 10">
    <name type="scientific">Wenjunlia vitaminophila</name>
    <name type="common">Streptomyces vitaminophilus</name>
    <dbReference type="NCBI Taxonomy" id="76728"/>
    <lineage>
        <taxon>Bacteria</taxon>
        <taxon>Bacillati</taxon>
        <taxon>Actinomycetota</taxon>
        <taxon>Actinomycetes</taxon>
        <taxon>Kitasatosporales</taxon>
        <taxon>Streptomycetaceae</taxon>
        <taxon>Wenjunlia</taxon>
    </lineage>
</organism>
<evidence type="ECO:0000313" key="9">
    <source>
        <dbReference type="EMBL" id="KRV46596.1"/>
    </source>
</evidence>
<name>A0A0T6LKW1_WENVI</name>
<keyword evidence="7" id="KW-0003">3Fe-4S</keyword>
<comment type="cofactor">
    <cofactor evidence="1">
        <name>[3Fe-4S] cluster</name>
        <dbReference type="ChEBI" id="CHEBI:21137"/>
    </cofactor>
</comment>
<keyword evidence="6 8" id="KW-0411">Iron-sulfur</keyword>
<keyword evidence="5 8" id="KW-0408">Iron</keyword>
<evidence type="ECO:0000256" key="1">
    <source>
        <dbReference type="ARBA" id="ARBA00001927"/>
    </source>
</evidence>
<dbReference type="GO" id="GO:0051538">
    <property type="term" value="F:3 iron, 4 sulfur cluster binding"/>
    <property type="evidence" value="ECO:0007669"/>
    <property type="project" value="UniProtKB-KW"/>
</dbReference>
<dbReference type="PANTHER" id="PTHR36923:SF3">
    <property type="entry name" value="FERREDOXIN"/>
    <property type="match status" value="1"/>
</dbReference>
<keyword evidence="3 8" id="KW-0479">Metal-binding</keyword>
<dbReference type="PANTHER" id="PTHR36923">
    <property type="entry name" value="FERREDOXIN"/>
    <property type="match status" value="1"/>
</dbReference>
<dbReference type="EMBL" id="LLZU01000039">
    <property type="protein sequence ID" value="KRV46596.1"/>
    <property type="molecule type" value="Genomic_DNA"/>
</dbReference>
<comment type="caution">
    <text evidence="9">The sequence shown here is derived from an EMBL/GenBank/DDBJ whole genome shotgun (WGS) entry which is preliminary data.</text>
</comment>
<evidence type="ECO:0000256" key="3">
    <source>
        <dbReference type="ARBA" id="ARBA00022723"/>
    </source>
</evidence>
<dbReference type="OrthoDB" id="4557285at2"/>
<dbReference type="Gene3D" id="3.30.70.20">
    <property type="match status" value="1"/>
</dbReference>
<accession>A0A0T6LKW1</accession>
<evidence type="ECO:0000256" key="6">
    <source>
        <dbReference type="ARBA" id="ARBA00023014"/>
    </source>
</evidence>
<dbReference type="PRINTS" id="PR00352">
    <property type="entry name" value="3FE4SFRDOXIN"/>
</dbReference>
<evidence type="ECO:0000256" key="4">
    <source>
        <dbReference type="ARBA" id="ARBA00022982"/>
    </source>
</evidence>
<evidence type="ECO:0000256" key="7">
    <source>
        <dbReference type="ARBA" id="ARBA00023291"/>
    </source>
</evidence>
<dbReference type="eggNOG" id="COG1141">
    <property type="taxonomic scope" value="Bacteria"/>
</dbReference>
<dbReference type="InterPro" id="IPR051269">
    <property type="entry name" value="Fe-S_cluster_ET"/>
</dbReference>
<gene>
    <name evidence="9" type="ORF">AQ490_12020</name>
</gene>
<evidence type="ECO:0000256" key="5">
    <source>
        <dbReference type="ARBA" id="ARBA00023004"/>
    </source>
</evidence>
<comment type="function">
    <text evidence="8">Ferredoxins are iron-sulfur proteins that transfer electrons in a wide variety of metabolic reactions.</text>
</comment>
<proteinExistence type="predicted"/>
<keyword evidence="4 8" id="KW-0249">Electron transport</keyword>
<dbReference type="Proteomes" id="UP000050867">
    <property type="component" value="Unassembled WGS sequence"/>
</dbReference>
<dbReference type="Pfam" id="PF13459">
    <property type="entry name" value="Fer4_15"/>
    <property type="match status" value="1"/>
</dbReference>
<dbReference type="RefSeq" id="WP_018385196.1">
    <property type="nucleotide sequence ID" value="NZ_LLZU01000039.1"/>
</dbReference>
<evidence type="ECO:0000256" key="2">
    <source>
        <dbReference type="ARBA" id="ARBA00022448"/>
    </source>
</evidence>
<evidence type="ECO:0000256" key="8">
    <source>
        <dbReference type="RuleBase" id="RU368020"/>
    </source>
</evidence>
<sequence length="77" mass="8223">MGDRWKVEVDHSICIGSGLCAGSSPEWFQLGASNKAEPRHAEVDAEEAVLNAAETCPVEAIALRRADSGELVFPPDD</sequence>
<dbReference type="SUPFAM" id="SSF54862">
    <property type="entry name" value="4Fe-4S ferredoxins"/>
    <property type="match status" value="1"/>
</dbReference>
<dbReference type="GO" id="GO:0005506">
    <property type="term" value="F:iron ion binding"/>
    <property type="evidence" value="ECO:0007669"/>
    <property type="project" value="UniProtKB-UniRule"/>
</dbReference>
<keyword evidence="2 8" id="KW-0813">Transport</keyword>
<protein>
    <recommendedName>
        <fullName evidence="8">Ferredoxin</fullName>
    </recommendedName>
</protein>
<reference evidence="9 10" key="1">
    <citation type="submission" date="2015-10" db="EMBL/GenBank/DDBJ databases">
        <title>Draft genome sequence of pyrrolomycin-producing Streptomyces vitaminophilus.</title>
        <authorList>
            <person name="Graham D.E."/>
            <person name="Mahan K.M."/>
            <person name="Klingeman D.M."/>
            <person name="Hettich R.L."/>
            <person name="Parry R.J."/>
        </authorList>
    </citation>
    <scope>NUCLEOTIDE SEQUENCE [LARGE SCALE GENOMIC DNA]</scope>
    <source>
        <strain evidence="9 10">ATCC 31673</strain>
    </source>
</reference>
<dbReference type="InterPro" id="IPR001080">
    <property type="entry name" value="3Fe4S_ferredoxin"/>
</dbReference>
<keyword evidence="10" id="KW-1185">Reference proteome</keyword>
<dbReference type="STRING" id="76728.AQ490_12020"/>
<dbReference type="GO" id="GO:0009055">
    <property type="term" value="F:electron transfer activity"/>
    <property type="evidence" value="ECO:0007669"/>
    <property type="project" value="UniProtKB-UniRule"/>
</dbReference>
<evidence type="ECO:0000313" key="10">
    <source>
        <dbReference type="Proteomes" id="UP000050867"/>
    </source>
</evidence>